<evidence type="ECO:0000313" key="2">
    <source>
        <dbReference type="Proteomes" id="UP001156664"/>
    </source>
</evidence>
<proteinExistence type="predicted"/>
<dbReference type="Proteomes" id="UP001156664">
    <property type="component" value="Unassembled WGS sequence"/>
</dbReference>
<evidence type="ECO:0000313" key="1">
    <source>
        <dbReference type="EMBL" id="GLR26545.1"/>
    </source>
</evidence>
<name>A0ABQ5YRX8_9BURK</name>
<keyword evidence="2" id="KW-1185">Reference proteome</keyword>
<dbReference type="RefSeq" id="WP_284281168.1">
    <property type="nucleotide sequence ID" value="NZ_BSOJ01000015.1"/>
</dbReference>
<accession>A0ABQ5YRX8</accession>
<protein>
    <recommendedName>
        <fullName evidence="3">MarR family transcriptional regulator</fullName>
    </recommendedName>
</protein>
<sequence length="72" mass="8184">MITTEQIERLLGSNVLPTNWTIADLARSKGKHPTQCSRQVGLMVKNGAIKRVGNRKNKWGKPFGIYQFLEQE</sequence>
<gene>
    <name evidence="1" type="ORF">GCM10007875_16350</name>
</gene>
<dbReference type="EMBL" id="BSOJ01000015">
    <property type="protein sequence ID" value="GLR26545.1"/>
    <property type="molecule type" value="Genomic_DNA"/>
</dbReference>
<organism evidence="1 2">
    <name type="scientific">Limnobacter litoralis</name>
    <dbReference type="NCBI Taxonomy" id="481366"/>
    <lineage>
        <taxon>Bacteria</taxon>
        <taxon>Pseudomonadati</taxon>
        <taxon>Pseudomonadota</taxon>
        <taxon>Betaproteobacteria</taxon>
        <taxon>Burkholderiales</taxon>
        <taxon>Burkholderiaceae</taxon>
        <taxon>Limnobacter</taxon>
    </lineage>
</organism>
<evidence type="ECO:0008006" key="3">
    <source>
        <dbReference type="Google" id="ProtNLM"/>
    </source>
</evidence>
<reference evidence="2" key="1">
    <citation type="journal article" date="2019" name="Int. J. Syst. Evol. Microbiol.">
        <title>The Global Catalogue of Microorganisms (GCM) 10K type strain sequencing project: providing services to taxonomists for standard genome sequencing and annotation.</title>
        <authorList>
            <consortium name="The Broad Institute Genomics Platform"/>
            <consortium name="The Broad Institute Genome Sequencing Center for Infectious Disease"/>
            <person name="Wu L."/>
            <person name="Ma J."/>
        </authorList>
    </citation>
    <scope>NUCLEOTIDE SEQUENCE [LARGE SCALE GENOMIC DNA]</scope>
    <source>
        <strain evidence="2">NBRC 105857</strain>
    </source>
</reference>
<comment type="caution">
    <text evidence="1">The sequence shown here is derived from an EMBL/GenBank/DDBJ whole genome shotgun (WGS) entry which is preliminary data.</text>
</comment>